<accession>A0A5C4JY71</accession>
<dbReference type="EMBL" id="VCLB01000001">
    <property type="protein sequence ID" value="TNB49549.1"/>
    <property type="molecule type" value="Genomic_DNA"/>
</dbReference>
<evidence type="ECO:0000259" key="3">
    <source>
        <dbReference type="Pfam" id="PF02826"/>
    </source>
</evidence>
<proteinExistence type="predicted"/>
<gene>
    <name evidence="4" type="ORF">FF124_00890</name>
</gene>
<sequence>MPKAPILIDLKFSGRAAIVEALGACFSDRPVIDLADPRTKGRDLSDCRYAVLWKPDHDLFSRAPNLEILFSGGAGVERVLALEGLPDVPLVRFVDPSLTRRMSEYVVLQCLYHARRMPDYARLKAEKDWQPLPAAEAGDFTVGIMGLGVLGQDAAAKLKIMGFNVIGWSRRKKEIDGVECFDAGGLDEFLARTDILVGLLPLTDETVGIFNRALFEALRRSGPLVRPVFINAGRGGSQVEADILAALDEGLLHGVSLDVFETEPLPATSPLWAHERVVVTPHVASDTDVRALFAHVERQIARFEAGLPLQHVVDRTAGY</sequence>
<dbReference type="Gene3D" id="3.40.50.720">
    <property type="entry name" value="NAD(P)-binding Rossmann-like Domain"/>
    <property type="match status" value="2"/>
</dbReference>
<evidence type="ECO:0000256" key="1">
    <source>
        <dbReference type="ARBA" id="ARBA00023002"/>
    </source>
</evidence>
<dbReference type="InterPro" id="IPR006140">
    <property type="entry name" value="D-isomer_DH_NAD-bd"/>
</dbReference>
<dbReference type="OrthoDB" id="9787219at2"/>
<dbReference type="InterPro" id="IPR036291">
    <property type="entry name" value="NAD(P)-bd_dom_sf"/>
</dbReference>
<feature type="domain" description="D-isomer specific 2-hydroxyacid dehydrogenase NAD-binding" evidence="3">
    <location>
        <begin position="110"/>
        <end position="284"/>
    </location>
</feature>
<dbReference type="RefSeq" id="WP_138746592.1">
    <property type="nucleotide sequence ID" value="NZ_VCLB01000001.1"/>
</dbReference>
<comment type="caution">
    <text evidence="4">The sequence shown here is derived from an EMBL/GenBank/DDBJ whole genome shotgun (WGS) entry which is preliminary data.</text>
</comment>
<dbReference type="PANTHER" id="PTHR43333:SF1">
    <property type="entry name" value="D-ISOMER SPECIFIC 2-HYDROXYACID DEHYDROGENASE NAD-BINDING DOMAIN-CONTAINING PROTEIN"/>
    <property type="match status" value="1"/>
</dbReference>
<dbReference type="SUPFAM" id="SSF51735">
    <property type="entry name" value="NAD(P)-binding Rossmann-fold domains"/>
    <property type="match status" value="1"/>
</dbReference>
<dbReference type="Pfam" id="PF02826">
    <property type="entry name" value="2-Hacid_dh_C"/>
    <property type="match status" value="1"/>
</dbReference>
<organism evidence="4 5">
    <name type="scientific">Martelella lutilitoris</name>
    <dbReference type="NCBI Taxonomy" id="2583532"/>
    <lineage>
        <taxon>Bacteria</taxon>
        <taxon>Pseudomonadati</taxon>
        <taxon>Pseudomonadota</taxon>
        <taxon>Alphaproteobacteria</taxon>
        <taxon>Hyphomicrobiales</taxon>
        <taxon>Aurantimonadaceae</taxon>
        <taxon>Martelella</taxon>
    </lineage>
</organism>
<dbReference type="AlphaFoldDB" id="A0A5C4JY71"/>
<keyword evidence="2" id="KW-0520">NAD</keyword>
<dbReference type="Proteomes" id="UP000307874">
    <property type="component" value="Unassembled WGS sequence"/>
</dbReference>
<reference evidence="4 5" key="1">
    <citation type="submission" date="2019-06" db="EMBL/GenBank/DDBJ databases">
        <title>Martelella lutilitoris sp. nov., isolated from a tidal mudflat.</title>
        <authorList>
            <person name="Kim Y.-J."/>
        </authorList>
    </citation>
    <scope>NUCLEOTIDE SEQUENCE [LARGE SCALE GENOMIC DNA]</scope>
    <source>
        <strain evidence="4 5">GH2-6</strain>
    </source>
</reference>
<keyword evidence="5" id="KW-1185">Reference proteome</keyword>
<dbReference type="PANTHER" id="PTHR43333">
    <property type="entry name" value="2-HACID_DH_C DOMAIN-CONTAINING PROTEIN"/>
    <property type="match status" value="1"/>
</dbReference>
<dbReference type="GO" id="GO:0016491">
    <property type="term" value="F:oxidoreductase activity"/>
    <property type="evidence" value="ECO:0007669"/>
    <property type="project" value="UniProtKB-KW"/>
</dbReference>
<protein>
    <submittedName>
        <fullName evidence="4">Glyoxylate/hydroxypyruvate reductase A</fullName>
    </submittedName>
</protein>
<dbReference type="GO" id="GO:0051287">
    <property type="term" value="F:NAD binding"/>
    <property type="evidence" value="ECO:0007669"/>
    <property type="project" value="InterPro"/>
</dbReference>
<evidence type="ECO:0000256" key="2">
    <source>
        <dbReference type="ARBA" id="ARBA00023027"/>
    </source>
</evidence>
<dbReference type="CDD" id="cd12164">
    <property type="entry name" value="GDH_like_2"/>
    <property type="match status" value="1"/>
</dbReference>
<name>A0A5C4JY71_9HYPH</name>
<evidence type="ECO:0000313" key="5">
    <source>
        <dbReference type="Proteomes" id="UP000307874"/>
    </source>
</evidence>
<evidence type="ECO:0000313" key="4">
    <source>
        <dbReference type="EMBL" id="TNB49549.1"/>
    </source>
</evidence>
<keyword evidence="4" id="KW-0670">Pyruvate</keyword>
<keyword evidence="1" id="KW-0560">Oxidoreductase</keyword>